<evidence type="ECO:0000313" key="5">
    <source>
        <dbReference type="Proteomes" id="UP000036987"/>
    </source>
</evidence>
<comment type="caution">
    <text evidence="4">The sequence shown here is derived from an EMBL/GenBank/DDBJ whole genome shotgun (WGS) entry which is preliminary data.</text>
</comment>
<evidence type="ECO:0000256" key="2">
    <source>
        <dbReference type="ARBA" id="ARBA00022472"/>
    </source>
</evidence>
<sequence>MAVLIQSLHYSPAIQSFQNPKPYRRNSVSSSHPPLLLRFRTSRRQKSQYLKSLGIECSTAATVERLDHILLIVDYLKNKGILDSDFPRLSHLCPQIFLPSRSITTANLDALFAFLESDVNASPEQSRFLITTCPELLRRNVNLSLRPTVEFLKEMSVRNLNSPTTINAHLINTPMERLVDKIRFMEQLGLSLEESRLFCRRFPAIFGYSLEFNLKPKVEYLVGEMKRPLSEMVKFPQYLGFSLEKRIVPRYLHLISRKKERVPLPKMLMYSDAKFYQIWK</sequence>
<dbReference type="SMART" id="SM00733">
    <property type="entry name" value="Mterf"/>
    <property type="match status" value="3"/>
</dbReference>
<dbReference type="GO" id="GO:0003676">
    <property type="term" value="F:nucleic acid binding"/>
    <property type="evidence" value="ECO:0007669"/>
    <property type="project" value="InterPro"/>
</dbReference>
<dbReference type="PANTHER" id="PTHR13068">
    <property type="entry name" value="CGI-12 PROTEIN-RELATED"/>
    <property type="match status" value="1"/>
</dbReference>
<proteinExistence type="inferred from homology"/>
<dbReference type="OrthoDB" id="637682at2759"/>
<evidence type="ECO:0000256" key="3">
    <source>
        <dbReference type="ARBA" id="ARBA00022946"/>
    </source>
</evidence>
<keyword evidence="2" id="KW-0804">Transcription</keyword>
<dbReference type="STRING" id="29655.A0A0K9Q048"/>
<reference evidence="5" key="1">
    <citation type="journal article" date="2016" name="Nature">
        <title>The genome of the seagrass Zostera marina reveals angiosperm adaptation to the sea.</title>
        <authorList>
            <person name="Olsen J.L."/>
            <person name="Rouze P."/>
            <person name="Verhelst B."/>
            <person name="Lin Y.-C."/>
            <person name="Bayer T."/>
            <person name="Collen J."/>
            <person name="Dattolo E."/>
            <person name="De Paoli E."/>
            <person name="Dittami S."/>
            <person name="Maumus F."/>
            <person name="Michel G."/>
            <person name="Kersting A."/>
            <person name="Lauritano C."/>
            <person name="Lohaus R."/>
            <person name="Toepel M."/>
            <person name="Tonon T."/>
            <person name="Vanneste K."/>
            <person name="Amirebrahimi M."/>
            <person name="Brakel J."/>
            <person name="Bostroem C."/>
            <person name="Chovatia M."/>
            <person name="Grimwood J."/>
            <person name="Jenkins J.W."/>
            <person name="Jueterbock A."/>
            <person name="Mraz A."/>
            <person name="Stam W.T."/>
            <person name="Tice H."/>
            <person name="Bornberg-Bauer E."/>
            <person name="Green P.J."/>
            <person name="Pearson G.A."/>
            <person name="Procaccini G."/>
            <person name="Duarte C.M."/>
            <person name="Schmutz J."/>
            <person name="Reusch T.B.H."/>
            <person name="Van de Peer Y."/>
        </authorList>
    </citation>
    <scope>NUCLEOTIDE SEQUENCE [LARGE SCALE GENOMIC DNA]</scope>
    <source>
        <strain evidence="5">cv. Finnish</strain>
    </source>
</reference>
<keyword evidence="2" id="KW-0805">Transcription regulation</keyword>
<dbReference type="Gene3D" id="1.25.70.10">
    <property type="entry name" value="Transcription termination factor 3, mitochondrial"/>
    <property type="match status" value="1"/>
</dbReference>
<dbReference type="OMA" id="LWSDQKF"/>
<keyword evidence="3" id="KW-0809">Transit peptide</keyword>
<evidence type="ECO:0000256" key="1">
    <source>
        <dbReference type="ARBA" id="ARBA00007692"/>
    </source>
</evidence>
<dbReference type="Pfam" id="PF02536">
    <property type="entry name" value="mTERF"/>
    <property type="match status" value="2"/>
</dbReference>
<dbReference type="GO" id="GO:0009507">
    <property type="term" value="C:chloroplast"/>
    <property type="evidence" value="ECO:0000318"/>
    <property type="project" value="GO_Central"/>
</dbReference>
<comment type="similarity">
    <text evidence="1">Belongs to the mTERF family.</text>
</comment>
<protein>
    <recommendedName>
        <fullName evidence="6">Mitochondrial transcription termination factor family protein</fullName>
    </recommendedName>
</protein>
<evidence type="ECO:0000313" key="4">
    <source>
        <dbReference type="EMBL" id="KMZ74668.1"/>
    </source>
</evidence>
<organism evidence="4 5">
    <name type="scientific">Zostera marina</name>
    <name type="common">Eelgrass</name>
    <dbReference type="NCBI Taxonomy" id="29655"/>
    <lineage>
        <taxon>Eukaryota</taxon>
        <taxon>Viridiplantae</taxon>
        <taxon>Streptophyta</taxon>
        <taxon>Embryophyta</taxon>
        <taxon>Tracheophyta</taxon>
        <taxon>Spermatophyta</taxon>
        <taxon>Magnoliopsida</taxon>
        <taxon>Liliopsida</taxon>
        <taxon>Zosteraceae</taxon>
        <taxon>Zostera</taxon>
    </lineage>
</organism>
<gene>
    <name evidence="4" type="ORF">ZOSMA_123G00160</name>
</gene>
<name>A0A0K9Q048_ZOSMR</name>
<accession>A0A0K9Q048</accession>
<dbReference type="Proteomes" id="UP000036987">
    <property type="component" value="Unassembled WGS sequence"/>
</dbReference>
<dbReference type="AlphaFoldDB" id="A0A0K9Q048"/>
<dbReference type="InterPro" id="IPR038538">
    <property type="entry name" value="MTERF_sf"/>
</dbReference>
<evidence type="ECO:0008006" key="6">
    <source>
        <dbReference type="Google" id="ProtNLM"/>
    </source>
</evidence>
<dbReference type="GO" id="GO:0006353">
    <property type="term" value="P:DNA-templated transcription termination"/>
    <property type="evidence" value="ECO:0007669"/>
    <property type="project" value="UniProtKB-KW"/>
</dbReference>
<keyword evidence="5" id="KW-1185">Reference proteome</keyword>
<dbReference type="InterPro" id="IPR003690">
    <property type="entry name" value="MTERF"/>
</dbReference>
<dbReference type="EMBL" id="LFYR01000252">
    <property type="protein sequence ID" value="KMZ74668.1"/>
    <property type="molecule type" value="Genomic_DNA"/>
</dbReference>
<keyword evidence="2" id="KW-0806">Transcription termination</keyword>
<dbReference type="PANTHER" id="PTHR13068:SF139">
    <property type="entry name" value="TRANSCRIPTION TERMINATION FACTOR MTEF1, CHLOROPLASTIC"/>
    <property type="match status" value="1"/>
</dbReference>
<dbReference type="GO" id="GO:0009658">
    <property type="term" value="P:chloroplast organization"/>
    <property type="evidence" value="ECO:0000318"/>
    <property type="project" value="GO_Central"/>
</dbReference>